<accession>A0A916LHG9</accession>
<dbReference type="EMBL" id="CSBK01004776">
    <property type="protein sequence ID" value="CPC16192.1"/>
    <property type="molecule type" value="Genomic_DNA"/>
</dbReference>
<gene>
    <name evidence="2" type="ORF">ERS007739_05586</name>
</gene>
<dbReference type="AlphaFoldDB" id="A0A916LHG9"/>
<reference evidence="3" key="1">
    <citation type="submission" date="2015-03" db="EMBL/GenBank/DDBJ databases">
        <authorList>
            <consortium name="Pathogen Informatics"/>
        </authorList>
    </citation>
    <scope>NUCLEOTIDE SEQUENCE [LARGE SCALE GENOMIC DNA]</scope>
    <source>
        <strain evidence="3">N09902308</strain>
    </source>
</reference>
<evidence type="ECO:0000313" key="2">
    <source>
        <dbReference type="EMBL" id="CPC16192.1"/>
    </source>
</evidence>
<name>A0A916LHG9_MYCTX</name>
<sequence>MAHAAHKPDSKPISTRNSHGRLPARVFNVDT</sequence>
<dbReference type="Proteomes" id="UP000039021">
    <property type="component" value="Unassembled WGS sequence"/>
</dbReference>
<organism evidence="2 3">
    <name type="scientific">Mycobacterium tuberculosis</name>
    <dbReference type="NCBI Taxonomy" id="1773"/>
    <lineage>
        <taxon>Bacteria</taxon>
        <taxon>Bacillati</taxon>
        <taxon>Actinomycetota</taxon>
        <taxon>Actinomycetes</taxon>
        <taxon>Mycobacteriales</taxon>
        <taxon>Mycobacteriaceae</taxon>
        <taxon>Mycobacterium</taxon>
        <taxon>Mycobacterium tuberculosis complex</taxon>
    </lineage>
</organism>
<comment type="caution">
    <text evidence="2">The sequence shown here is derived from an EMBL/GenBank/DDBJ whole genome shotgun (WGS) entry which is preliminary data.</text>
</comment>
<proteinExistence type="predicted"/>
<protein>
    <submittedName>
        <fullName evidence="2">Uncharacterized protein</fullName>
    </submittedName>
</protein>
<feature type="compositionally biased region" description="Basic and acidic residues" evidence="1">
    <location>
        <begin position="1"/>
        <end position="10"/>
    </location>
</feature>
<evidence type="ECO:0000256" key="1">
    <source>
        <dbReference type="SAM" id="MobiDB-lite"/>
    </source>
</evidence>
<evidence type="ECO:0000313" key="3">
    <source>
        <dbReference type="Proteomes" id="UP000039021"/>
    </source>
</evidence>
<feature type="region of interest" description="Disordered" evidence="1">
    <location>
        <begin position="1"/>
        <end position="31"/>
    </location>
</feature>